<dbReference type="PANTHER" id="PTHR43353:SF6">
    <property type="entry name" value="CYTOPLASMIC ALDEHYDE DEHYDROGENASE (EUROFUNG)"/>
    <property type="match status" value="1"/>
</dbReference>
<dbReference type="Pfam" id="PF00171">
    <property type="entry name" value="Aldedh"/>
    <property type="match status" value="1"/>
</dbReference>
<name>A0A3M7DWS9_HORWE</name>
<evidence type="ECO:0000256" key="3">
    <source>
        <dbReference type="ARBA" id="ARBA00023002"/>
    </source>
</evidence>
<dbReference type="InterPro" id="IPR016161">
    <property type="entry name" value="Ald_DH/histidinol_DH"/>
</dbReference>
<dbReference type="FunFam" id="3.40.605.10:FF:000012">
    <property type="entry name" value="NAD-dependent succinate-semialdehyde dehydrogenase"/>
    <property type="match status" value="1"/>
</dbReference>
<feature type="domain" description="Aldehyde dehydrogenase" evidence="4">
    <location>
        <begin position="48"/>
        <end position="509"/>
    </location>
</feature>
<keyword evidence="3" id="KW-0560">Oxidoreductase</keyword>
<dbReference type="GO" id="GO:0009450">
    <property type="term" value="P:gamma-aminobutyric acid catabolic process"/>
    <property type="evidence" value="ECO:0007669"/>
    <property type="project" value="TreeGrafter"/>
</dbReference>
<dbReference type="Gene3D" id="3.40.605.10">
    <property type="entry name" value="Aldehyde Dehydrogenase, Chain A, domain 1"/>
    <property type="match status" value="1"/>
</dbReference>
<sequence>MLTADATLGSGESQYQQYVTLQTSMDGVNGKVDTSQPVPLYIAGQETTSETTFDVVSPFTGEKLWQSYGVSPQQATQAVEKAQQAFKTWRKTKPATRRSILLKAADIFEARRDELAGYMKAETGALDMFAGFNLTGTIENFRDVAGRPANILGSIPQTQADETGAFVFKEPYGVIYGIAPWNAPYLLGTRAFLYAIAAGNTAVLKGSELCPRTFWAMGDVLKQAGLPDGVLSVIYHRPEDAVAVSNTIIEHPSVLKVNFTGSTAVGSIIASKAGKELKPVLMELGGKASAIVCEDANLERAAMQCALGSFLHAGQICMSTERILVNRKILPQFTEALNAAAAQVYSPEGDAPVLVAPPGVQKNQHLRSDAVQKGAKVAFGSVDDDNTTKTKETSAHRLRPIIISDVKKEMEIYYAESFGPSVSLIAVDSDEDAIAIANDTEYGLSGAVFTENLGRGLKIAKEVESGAVHINSMTVHDEASLPHGGVRKSGWGRFNAEWGMEEFLKTKTVTYVE</sequence>
<dbReference type="Proteomes" id="UP000269276">
    <property type="component" value="Unassembled WGS sequence"/>
</dbReference>
<dbReference type="EMBL" id="QWIP01000229">
    <property type="protein sequence ID" value="RMY68620.1"/>
    <property type="molecule type" value="Genomic_DNA"/>
</dbReference>
<dbReference type="OrthoDB" id="310895at2759"/>
<dbReference type="VEuPathDB" id="FungiDB:BTJ68_05086"/>
<organism evidence="5 6">
    <name type="scientific">Hortaea werneckii</name>
    <name type="common">Black yeast</name>
    <name type="synonym">Cladosporium werneckii</name>
    <dbReference type="NCBI Taxonomy" id="91943"/>
    <lineage>
        <taxon>Eukaryota</taxon>
        <taxon>Fungi</taxon>
        <taxon>Dikarya</taxon>
        <taxon>Ascomycota</taxon>
        <taxon>Pezizomycotina</taxon>
        <taxon>Dothideomycetes</taxon>
        <taxon>Dothideomycetidae</taxon>
        <taxon>Mycosphaerellales</taxon>
        <taxon>Teratosphaeriaceae</taxon>
        <taxon>Hortaea</taxon>
    </lineage>
</organism>
<dbReference type="Gene3D" id="3.40.309.10">
    <property type="entry name" value="Aldehyde Dehydrogenase, Chain A, domain 2"/>
    <property type="match status" value="1"/>
</dbReference>
<evidence type="ECO:0000259" key="4">
    <source>
        <dbReference type="Pfam" id="PF00171"/>
    </source>
</evidence>
<dbReference type="SUPFAM" id="SSF53720">
    <property type="entry name" value="ALDH-like"/>
    <property type="match status" value="1"/>
</dbReference>
<dbReference type="InterPro" id="IPR015590">
    <property type="entry name" value="Aldehyde_DH_dom"/>
</dbReference>
<keyword evidence="2" id="KW-0521">NADP</keyword>
<proteinExistence type="inferred from homology"/>
<comment type="similarity">
    <text evidence="1">Belongs to the aldehyde dehydrogenase family.</text>
</comment>
<reference evidence="5 6" key="1">
    <citation type="journal article" date="2018" name="BMC Genomics">
        <title>Genomic evidence for intraspecific hybridization in a clonal and extremely halotolerant yeast.</title>
        <authorList>
            <person name="Gostincar C."/>
            <person name="Stajich J.E."/>
            <person name="Zupancic J."/>
            <person name="Zalar P."/>
            <person name="Gunde-Cimerman N."/>
        </authorList>
    </citation>
    <scope>NUCLEOTIDE SEQUENCE [LARGE SCALE GENOMIC DNA]</scope>
    <source>
        <strain evidence="5 6">EXF-2682</strain>
    </source>
</reference>
<accession>A0A3M7DWS9</accession>
<dbReference type="CDD" id="cd07105">
    <property type="entry name" value="ALDH_SaliADH"/>
    <property type="match status" value="1"/>
</dbReference>
<evidence type="ECO:0000256" key="1">
    <source>
        <dbReference type="ARBA" id="ARBA00009986"/>
    </source>
</evidence>
<gene>
    <name evidence="5" type="ORF">D0863_07003</name>
</gene>
<protein>
    <recommendedName>
        <fullName evidence="4">Aldehyde dehydrogenase domain-containing protein</fullName>
    </recommendedName>
</protein>
<dbReference type="AlphaFoldDB" id="A0A3M7DWS9"/>
<dbReference type="InterPro" id="IPR016162">
    <property type="entry name" value="Ald_DH_N"/>
</dbReference>
<dbReference type="InterPro" id="IPR016163">
    <property type="entry name" value="Ald_DH_C"/>
</dbReference>
<comment type="caution">
    <text evidence="5">The sequence shown here is derived from an EMBL/GenBank/DDBJ whole genome shotgun (WGS) entry which is preliminary data.</text>
</comment>
<dbReference type="GO" id="GO:0004777">
    <property type="term" value="F:succinate-semialdehyde dehydrogenase (NAD+) activity"/>
    <property type="evidence" value="ECO:0007669"/>
    <property type="project" value="TreeGrafter"/>
</dbReference>
<evidence type="ECO:0000313" key="5">
    <source>
        <dbReference type="EMBL" id="RMY68620.1"/>
    </source>
</evidence>
<dbReference type="PANTHER" id="PTHR43353">
    <property type="entry name" value="SUCCINATE-SEMIALDEHYDE DEHYDROGENASE, MITOCHONDRIAL"/>
    <property type="match status" value="1"/>
</dbReference>
<evidence type="ECO:0000313" key="6">
    <source>
        <dbReference type="Proteomes" id="UP000269276"/>
    </source>
</evidence>
<evidence type="ECO:0000256" key="2">
    <source>
        <dbReference type="ARBA" id="ARBA00022857"/>
    </source>
</evidence>
<dbReference type="InterPro" id="IPR050740">
    <property type="entry name" value="Aldehyde_DH_Superfamily"/>
</dbReference>